<feature type="region of interest" description="Disordered" evidence="1">
    <location>
        <begin position="161"/>
        <end position="181"/>
    </location>
</feature>
<keyword evidence="4" id="KW-1185">Reference proteome</keyword>
<dbReference type="SMART" id="SM00717">
    <property type="entry name" value="SANT"/>
    <property type="match status" value="1"/>
</dbReference>
<reference evidence="3" key="2">
    <citation type="submission" date="2025-09" db="UniProtKB">
        <authorList>
            <consortium name="Ensembl"/>
        </authorList>
    </citation>
    <scope>IDENTIFICATION</scope>
</reference>
<dbReference type="Pfam" id="PF15963">
    <property type="entry name" value="Myb_DNA-bind_7"/>
    <property type="match status" value="1"/>
</dbReference>
<feature type="domain" description="Myb-like" evidence="2">
    <location>
        <begin position="300"/>
        <end position="348"/>
    </location>
</feature>
<dbReference type="OMA" id="KNDISPR"/>
<feature type="compositionally biased region" description="Polar residues" evidence="1">
    <location>
        <begin position="421"/>
        <end position="437"/>
    </location>
</feature>
<dbReference type="GeneTree" id="ENSGT00390000012762"/>
<feature type="compositionally biased region" description="Basic and acidic residues" evidence="1">
    <location>
        <begin position="133"/>
        <end position="144"/>
    </location>
</feature>
<feature type="compositionally biased region" description="Basic and acidic residues" evidence="1">
    <location>
        <begin position="204"/>
        <end position="225"/>
    </location>
</feature>
<feature type="compositionally biased region" description="Basic and acidic residues" evidence="1">
    <location>
        <begin position="526"/>
        <end position="536"/>
    </location>
</feature>
<name>A0A8C5NYK8_JACJA</name>
<feature type="region of interest" description="Disordered" evidence="1">
    <location>
        <begin position="1218"/>
        <end position="1284"/>
    </location>
</feature>
<evidence type="ECO:0000259" key="2">
    <source>
        <dbReference type="SMART" id="SM00717"/>
    </source>
</evidence>
<feature type="compositionally biased region" description="Polar residues" evidence="1">
    <location>
        <begin position="572"/>
        <end position="582"/>
    </location>
</feature>
<feature type="region of interest" description="Disordered" evidence="1">
    <location>
        <begin position="571"/>
        <end position="652"/>
    </location>
</feature>
<feature type="region of interest" description="Disordered" evidence="1">
    <location>
        <begin position="1"/>
        <end position="144"/>
    </location>
</feature>
<feature type="compositionally biased region" description="Polar residues" evidence="1">
    <location>
        <begin position="1101"/>
        <end position="1111"/>
    </location>
</feature>
<feature type="region of interest" description="Disordered" evidence="1">
    <location>
        <begin position="1584"/>
        <end position="1609"/>
    </location>
</feature>
<feature type="compositionally biased region" description="Polar residues" evidence="1">
    <location>
        <begin position="1224"/>
        <end position="1251"/>
    </location>
</feature>
<feature type="region of interest" description="Disordered" evidence="1">
    <location>
        <begin position="2145"/>
        <end position="2174"/>
    </location>
</feature>
<dbReference type="GO" id="GO:0070898">
    <property type="term" value="P:RNA polymerase III preinitiation complex assembly"/>
    <property type="evidence" value="ECO:0007669"/>
    <property type="project" value="TreeGrafter"/>
</dbReference>
<feature type="compositionally biased region" description="Polar residues" evidence="1">
    <location>
        <begin position="483"/>
        <end position="493"/>
    </location>
</feature>
<dbReference type="InterPro" id="IPR039467">
    <property type="entry name" value="TFIIIB_B''_Myb"/>
</dbReference>
<feature type="compositionally biased region" description="Polar residues" evidence="1">
    <location>
        <begin position="1132"/>
        <end position="1143"/>
    </location>
</feature>
<feature type="compositionally biased region" description="Low complexity" evidence="1">
    <location>
        <begin position="37"/>
        <end position="62"/>
    </location>
</feature>
<feature type="compositionally biased region" description="Basic and acidic residues" evidence="1">
    <location>
        <begin position="1252"/>
        <end position="1263"/>
    </location>
</feature>
<feature type="compositionally biased region" description="Basic and acidic residues" evidence="1">
    <location>
        <begin position="586"/>
        <end position="600"/>
    </location>
</feature>
<proteinExistence type="predicted"/>
<feature type="region of interest" description="Disordered" evidence="1">
    <location>
        <begin position="723"/>
        <end position="749"/>
    </location>
</feature>
<feature type="compositionally biased region" description="Basic residues" evidence="1">
    <location>
        <begin position="398"/>
        <end position="408"/>
    </location>
</feature>
<evidence type="ECO:0000256" key="1">
    <source>
        <dbReference type="SAM" id="MobiDB-lite"/>
    </source>
</evidence>
<dbReference type="SUPFAM" id="SSF46689">
    <property type="entry name" value="Homeodomain-like"/>
    <property type="match status" value="1"/>
</dbReference>
<sequence>MFRRARLSVKPNVRPGVGARGTAAPSAQRAREPARPCKPAAEAAPKPAEPADAPPADARAAESPQKAPGSSDEKTGGENNVEKFSKSPPPASQRRKRVSSTSSLPKPSVSVPVQSHPSSPVSQDAPQPNLLPPKEKPPCSDRYRIYKAQKLREMLKEELRKEKKQWKNKYAINESQRPPDRSKMTMRDFIYYLPDNNPMTSSVEQERKTEKSLTPTHRQESKISPDADVNPNDEVEVEEEDGPLLVPRVKVAEDGSIILDEESLTVEVLRTKGPCVVEENDPIFERGSTTTYSSFRKNYYSKPWSNKETDMFFLAISMVGTDFSMIGQLFPHRGRIEIKNKFKREEKTNGWRIDKAFQEKRPFDFDFFAHLLQKVLAEEEKRKQKSTKTQNLKEKNSSKPRRNIKAKKVASEAVGDHPDESVSTDISDPEQSPNDPQTVEEEESLISSGQGSEQVVLEQAQSQKTRRRKCQHEANKQDDKNLTENATVLSGSSEAEILESKCQPEANESVCNKEQNIDDTIVDLVSSEKSEERIDPDSLACDQQGTPPVATELESSASDFPVSEAGIAASCEVSSTESNCTEESPVDVKSKQLESDKTENNKPTLRSRLLRPKPNLSRAVGKKLVASQGKMDGESKNSCSETSVQKDLMENDKMNISDSFAVENTEKENPEAECILKLSEKSCQQEDSQPKICRPVRLMKTRMQRPKPNVDKAIERREILSSQETVGGNEIREKQSCDDKDVMDTSPQENIPKLESDIKETGKNDSFPTKMTEMTGISVEIEIGLKETGREGFPGKKTPEVIDITLETERGLQPSRNVSPGLQASGVVSPGLPASGNASPGIQTSGNVSLGLPASGTVSPGFQAYGSVSPGFQASGNVSPGLQVSGNTPPGLKTSGNASPREKIPELIEKINTNLEETGKRELFPQENVRKDVISVSEVETDMQEIGKEMSTRERTSGMIGITEEKESDLGETEKKEIATQLKYPEEVKIVEMETELKEIGEETFPREKAPVDSSAIGEKEIDLKGTGERAISVMEGVSGKMTALEKTKGDLKEPGREISVSWERRSEEICVREEIVTDLEKTGKAGISPREHQPEEHGTSEQTVTSNIITEASVVPPSVEEKESADKHASSAFSHANTASQNSRLHDIGEQGVQSPAALEQFSDVNLSKSLPQEQKPLDVKPAPFVRSRFKRPKPNLARAVLKRETTEVEKCVPEKKPEANEMETTMIQQGSEQASSLSSENDVTSLMTSKENDKLGDKEEAVIVPGKDPSSSNSYESKEESLLFQNQEDDLVVSVGTQKTNIISEGTKESVVQTALPIRGRLKRPRPNVQRARQRKTAETGETEDIDKEERPTLQKDETKDKSLTGSNSQIEAEIEVVSPRVSECRVNENQSQVVSVENVPINKRNALDEEMRLENKPYVPSPAPLIRRRFQKVKPNLGRASLKKVQPGIEKDTSDQSEAQKPECDLVQQGGSDDQVLLKEKAGILTSVEISTEDCIDSNESGLAKKDAQLKAESLGNTGEGTQRDNSMSSVEEQHLNTETSHPQLLKESNYSKIAPHRRTALSPASECEIDHSGKRMYRKTKPNVTKGRGSKRVRGKTAKKEPRAAKSMLVTLRASQKEDEDDAEGFESDYEDETCHLAPEELSKAPVFVPIGLRSPAPVSAQIEETMEELEITVNVADEGCVTVVEHEFSNTDVTQDLKQENNLQTLSFVSIHFNVLGLCVFPDTRSEDQSHIPLRTDNVNHKIAHEYQELSLPAISVSPTSFDENKIILKEENTRQETGIMEETKENNTPIRYAASTANTNLRMESEIVKPNPNSEKILGHIGFSAHQEVPNVCIAKGTEVEIQRDKNLGLTAESKELNHWTCVHDIKGTSISQEANLMERNEDQEEKLQEVQILSVTPLDSPETRFHMLGSGNVGDSSVEEALKKNSNDDSELMLHVPEVKESTIPEVQQENVINPQDQTVNLFADLHQDEEDEQAFILTLVEIPASAAGGFTDATVQSVPSPLLPAPILVKSRNKGERDDLSVSLPSTSLVQDVMYLSNSNSGGEDSENSHANLDFTSRKRFPCRLDESDLVPPAKKSSLMSRVGYQEFASEVRLTQDVPGRRPLGFLSLICPKNSLDSDEATHVRSKKRLKPLIPVSRRNLKKLNLHNESPKKSQESSDSLPSTSV</sequence>
<gene>
    <name evidence="3" type="primary">Bdp1</name>
</gene>
<feature type="region of interest" description="Disordered" evidence="1">
    <location>
        <begin position="1446"/>
        <end position="1466"/>
    </location>
</feature>
<feature type="compositionally biased region" description="Polar residues" evidence="1">
    <location>
        <begin position="445"/>
        <end position="463"/>
    </location>
</feature>
<dbReference type="InterPro" id="IPR001005">
    <property type="entry name" value="SANT/Myb"/>
</dbReference>
<feature type="region of interest" description="Disordered" evidence="1">
    <location>
        <begin position="1517"/>
        <end position="1545"/>
    </location>
</feature>
<dbReference type="CDD" id="cd00167">
    <property type="entry name" value="SANT"/>
    <property type="match status" value="1"/>
</dbReference>
<reference evidence="3" key="1">
    <citation type="submission" date="2025-08" db="UniProtKB">
        <authorList>
            <consortium name="Ensembl"/>
        </authorList>
    </citation>
    <scope>IDENTIFICATION</scope>
</reference>
<feature type="compositionally biased region" description="Basic and acidic residues" evidence="1">
    <location>
        <begin position="1350"/>
        <end position="1365"/>
    </location>
</feature>
<feature type="compositionally biased region" description="Basic and acidic residues" evidence="1">
    <location>
        <begin position="1081"/>
        <end position="1100"/>
    </location>
</feature>
<dbReference type="Proteomes" id="UP000694385">
    <property type="component" value="Unassembled WGS sequence"/>
</dbReference>
<organism evidence="3 4">
    <name type="scientific">Jaculus jaculus</name>
    <name type="common">Lesser Egyptian jerboa</name>
    <dbReference type="NCBI Taxonomy" id="51337"/>
    <lineage>
        <taxon>Eukaryota</taxon>
        <taxon>Metazoa</taxon>
        <taxon>Chordata</taxon>
        <taxon>Craniata</taxon>
        <taxon>Vertebrata</taxon>
        <taxon>Euteleostomi</taxon>
        <taxon>Mammalia</taxon>
        <taxon>Eutheria</taxon>
        <taxon>Euarchontoglires</taxon>
        <taxon>Glires</taxon>
        <taxon>Rodentia</taxon>
        <taxon>Myomorpha</taxon>
        <taxon>Dipodoidea</taxon>
        <taxon>Dipodidae</taxon>
        <taxon>Dipodinae</taxon>
        <taxon>Jaculus</taxon>
    </lineage>
</organism>
<dbReference type="PANTHER" id="PTHR22929:SF0">
    <property type="entry name" value="TRANSCRIPTION FACTOR TFIIIB COMPONENT B'' HOMOLOG"/>
    <property type="match status" value="1"/>
</dbReference>
<feature type="compositionally biased region" description="Basic residues" evidence="1">
    <location>
        <begin position="1592"/>
        <end position="1601"/>
    </location>
</feature>
<protein>
    <submittedName>
        <fullName evidence="3">B double prime 1, subunit of RNA polymerase III transcription initiation factor IIIB</fullName>
    </submittedName>
</protein>
<feature type="compositionally biased region" description="Basic and acidic residues" evidence="1">
    <location>
        <begin position="730"/>
        <end position="743"/>
    </location>
</feature>
<feature type="compositionally biased region" description="Polar residues" evidence="1">
    <location>
        <begin position="1518"/>
        <end position="1545"/>
    </location>
</feature>
<feature type="compositionally biased region" description="Polar residues" evidence="1">
    <location>
        <begin position="636"/>
        <end position="645"/>
    </location>
</feature>
<feature type="compositionally biased region" description="Basic and acidic residues" evidence="1">
    <location>
        <begin position="471"/>
        <end position="482"/>
    </location>
</feature>
<feature type="compositionally biased region" description="Basic and acidic residues" evidence="1">
    <location>
        <begin position="71"/>
        <end position="85"/>
    </location>
</feature>
<evidence type="ECO:0000313" key="4">
    <source>
        <dbReference type="Proteomes" id="UP000694385"/>
    </source>
</evidence>
<dbReference type="GO" id="GO:0000126">
    <property type="term" value="C:transcription factor TFIIIB complex"/>
    <property type="evidence" value="ECO:0007669"/>
    <property type="project" value="TreeGrafter"/>
</dbReference>
<dbReference type="Ensembl" id="ENSJJAT00000015606.1">
    <property type="protein sequence ID" value="ENSJJAP00000009162.1"/>
    <property type="gene ID" value="ENSJJAG00000013109.1"/>
</dbReference>
<accession>A0A8C5NYK8</accession>
<feature type="region of interest" description="Disordered" evidence="1">
    <location>
        <begin position="379"/>
        <end position="558"/>
    </location>
</feature>
<dbReference type="PANTHER" id="PTHR22929">
    <property type="entry name" value="RNA POLYMERASE III TRANSCRIPTION INITIATION FACTOR B"/>
    <property type="match status" value="1"/>
</dbReference>
<feature type="compositionally biased region" description="Polar residues" evidence="1">
    <location>
        <begin position="2165"/>
        <end position="2174"/>
    </location>
</feature>
<feature type="region of interest" description="Disordered" evidence="1">
    <location>
        <begin position="1321"/>
        <end position="1370"/>
    </location>
</feature>
<feature type="compositionally biased region" description="Basic and acidic residues" evidence="1">
    <location>
        <begin position="1120"/>
        <end position="1130"/>
    </location>
</feature>
<feature type="compositionally biased region" description="Low complexity" evidence="1">
    <location>
        <begin position="99"/>
        <end position="122"/>
    </location>
</feature>
<dbReference type="InterPro" id="IPR009057">
    <property type="entry name" value="Homeodomain-like_sf"/>
</dbReference>
<feature type="region of interest" description="Disordered" evidence="1">
    <location>
        <begin position="1081"/>
        <end position="1143"/>
    </location>
</feature>
<evidence type="ECO:0000313" key="3">
    <source>
        <dbReference type="Ensembl" id="ENSJJAP00000009162.1"/>
    </source>
</evidence>
<feature type="compositionally biased region" description="Basic and acidic residues" evidence="1">
    <location>
        <begin position="1452"/>
        <end position="1466"/>
    </location>
</feature>
<feature type="region of interest" description="Disordered" evidence="1">
    <location>
        <begin position="196"/>
        <end position="232"/>
    </location>
</feature>
<dbReference type="GO" id="GO:0001156">
    <property type="term" value="F:TFIIIC-class transcription factor complex binding"/>
    <property type="evidence" value="ECO:0007669"/>
    <property type="project" value="TreeGrafter"/>
</dbReference>